<dbReference type="GO" id="GO:0003677">
    <property type="term" value="F:DNA binding"/>
    <property type="evidence" value="ECO:0007669"/>
    <property type="project" value="UniProtKB-KW"/>
</dbReference>
<evidence type="ECO:0000256" key="1">
    <source>
        <dbReference type="ARBA" id="ARBA00023015"/>
    </source>
</evidence>
<dbReference type="STRING" id="357809.Cphy_2235"/>
<dbReference type="KEGG" id="cpy:Cphy_2235"/>
<dbReference type="Gene3D" id="1.10.10.10">
    <property type="entry name" value="Winged helix-like DNA-binding domain superfamily/Winged helix DNA-binding domain"/>
    <property type="match status" value="1"/>
</dbReference>
<dbReference type="PROSITE" id="PS50949">
    <property type="entry name" value="HTH_GNTR"/>
    <property type="match status" value="1"/>
</dbReference>
<dbReference type="InterPro" id="IPR000524">
    <property type="entry name" value="Tscrpt_reg_HTH_GntR"/>
</dbReference>
<dbReference type="eggNOG" id="COG1725">
    <property type="taxonomic scope" value="Bacteria"/>
</dbReference>
<proteinExistence type="predicted"/>
<organism evidence="5 6">
    <name type="scientific">Lachnoclostridium phytofermentans (strain ATCC 700394 / DSM 18823 / ISDg)</name>
    <name type="common">Clostridium phytofermentans</name>
    <dbReference type="NCBI Taxonomy" id="357809"/>
    <lineage>
        <taxon>Bacteria</taxon>
        <taxon>Bacillati</taxon>
        <taxon>Bacillota</taxon>
        <taxon>Clostridia</taxon>
        <taxon>Lachnospirales</taxon>
        <taxon>Lachnospiraceae</taxon>
    </lineage>
</organism>
<keyword evidence="2" id="KW-0238">DNA-binding</keyword>
<reference evidence="6" key="1">
    <citation type="submission" date="2007-11" db="EMBL/GenBank/DDBJ databases">
        <title>Complete genome sequence of Clostridium phytofermentans ISDg.</title>
        <authorList>
            <person name="Leschine S.B."/>
            <person name="Warnick T.A."/>
            <person name="Blanchard J.L."/>
            <person name="Schnell D.J."/>
            <person name="Petit E.L."/>
            <person name="LaTouf W.G."/>
            <person name="Copeland A."/>
            <person name="Lucas S."/>
            <person name="Lapidus A."/>
            <person name="Barry K."/>
            <person name="Glavina del Rio T."/>
            <person name="Dalin E."/>
            <person name="Tice H."/>
            <person name="Pitluck S."/>
            <person name="Kiss H."/>
            <person name="Brettin T."/>
            <person name="Bruce D."/>
            <person name="Detter J.C."/>
            <person name="Han C."/>
            <person name="Kuske C."/>
            <person name="Schmutz J."/>
            <person name="Larimer F."/>
            <person name="Land M."/>
            <person name="Hauser L."/>
            <person name="Kyrpides N."/>
            <person name="Kim E.A."/>
            <person name="Richardson P."/>
        </authorList>
    </citation>
    <scope>NUCLEOTIDE SEQUENCE [LARGE SCALE GENOMIC DNA]</scope>
    <source>
        <strain evidence="6">ATCC 700394 / DSM 18823 / ISDg</strain>
    </source>
</reference>
<gene>
    <name evidence="5" type="ordered locus">Cphy_2235</name>
</gene>
<dbReference type="SMART" id="SM00345">
    <property type="entry name" value="HTH_GNTR"/>
    <property type="match status" value="1"/>
</dbReference>
<protein>
    <submittedName>
        <fullName evidence="5">Transcriptional regulator, GntR family</fullName>
    </submittedName>
</protein>
<dbReference type="OrthoDB" id="163333at2"/>
<dbReference type="GO" id="GO:0003700">
    <property type="term" value="F:DNA-binding transcription factor activity"/>
    <property type="evidence" value="ECO:0007669"/>
    <property type="project" value="InterPro"/>
</dbReference>
<evidence type="ECO:0000259" key="4">
    <source>
        <dbReference type="PROSITE" id="PS50949"/>
    </source>
</evidence>
<keyword evidence="3" id="KW-0804">Transcription</keyword>
<keyword evidence="6" id="KW-1185">Reference proteome</keyword>
<evidence type="ECO:0000313" key="6">
    <source>
        <dbReference type="Proteomes" id="UP000000370"/>
    </source>
</evidence>
<keyword evidence="1" id="KW-0805">Transcription regulation</keyword>
<dbReference type="AlphaFoldDB" id="A9KK28"/>
<evidence type="ECO:0000256" key="3">
    <source>
        <dbReference type="ARBA" id="ARBA00023163"/>
    </source>
</evidence>
<dbReference type="InterPro" id="IPR036390">
    <property type="entry name" value="WH_DNA-bd_sf"/>
</dbReference>
<dbReference type="RefSeq" id="WP_012200254.1">
    <property type="nucleotide sequence ID" value="NC_010001.1"/>
</dbReference>
<evidence type="ECO:0000256" key="2">
    <source>
        <dbReference type="ARBA" id="ARBA00023125"/>
    </source>
</evidence>
<dbReference type="Pfam" id="PF00392">
    <property type="entry name" value="GntR"/>
    <property type="match status" value="1"/>
</dbReference>
<feature type="domain" description="HTH gntR-type" evidence="4">
    <location>
        <begin position="7"/>
        <end position="75"/>
    </location>
</feature>
<dbReference type="PANTHER" id="PTHR38445">
    <property type="entry name" value="HTH-TYPE TRANSCRIPTIONAL REPRESSOR YTRA"/>
    <property type="match status" value="1"/>
</dbReference>
<dbReference type="PANTHER" id="PTHR38445:SF9">
    <property type="entry name" value="HTH-TYPE TRANSCRIPTIONAL REPRESSOR YTRA"/>
    <property type="match status" value="1"/>
</dbReference>
<accession>A9KK28</accession>
<dbReference type="Proteomes" id="UP000000370">
    <property type="component" value="Chromosome"/>
</dbReference>
<dbReference type="EMBL" id="CP000885">
    <property type="protein sequence ID" value="ABX42600.1"/>
    <property type="molecule type" value="Genomic_DNA"/>
</dbReference>
<dbReference type="SUPFAM" id="SSF46785">
    <property type="entry name" value="Winged helix' DNA-binding domain"/>
    <property type="match status" value="1"/>
</dbReference>
<sequence length="117" mass="13416">MGFRSDMPIYLQISMQLKEKILNGEYNNDDKLPSVRELSVIYEVTALTIQRALAQLELEGVIYSKKGVGSFVKPGCHLHLEQQMVIEKTKEYVNNMKNLGLRDNDIFELIKGVIKNE</sequence>
<dbReference type="CDD" id="cd07377">
    <property type="entry name" value="WHTH_GntR"/>
    <property type="match status" value="1"/>
</dbReference>
<name>A9KK28_LACP7</name>
<dbReference type="HOGENOM" id="CLU_017584_10_0_9"/>
<dbReference type="InterPro" id="IPR036388">
    <property type="entry name" value="WH-like_DNA-bd_sf"/>
</dbReference>
<evidence type="ECO:0000313" key="5">
    <source>
        <dbReference type="EMBL" id="ABX42600.1"/>
    </source>
</evidence>